<evidence type="ECO:0000313" key="3">
    <source>
        <dbReference type="EMBL" id="QXJ28178.1"/>
    </source>
</evidence>
<dbReference type="Proteomes" id="UP000694018">
    <property type="component" value="Chromosome"/>
</dbReference>
<dbReference type="GeneID" id="65562636"/>
<reference evidence="3" key="1">
    <citation type="journal article" date="2021" name="Environ. Microbiol.">
        <title>New insights into the diversity and evolution of the archaeal mobilome from three complete genomes of Saccharolobus shibatae.</title>
        <authorList>
            <person name="Medvedeva S."/>
            <person name="Brandt D."/>
            <person name="Cvirkaite-Krupovic V."/>
            <person name="Liu Y."/>
            <person name="Severinov K."/>
            <person name="Ishino S."/>
            <person name="Ishino Y."/>
            <person name="Prangishvili D."/>
            <person name="Kalinowski J."/>
            <person name="Krupovic M."/>
        </authorList>
    </citation>
    <scope>NUCLEOTIDE SEQUENCE</scope>
    <source>
        <strain evidence="3">B12</strain>
    </source>
</reference>
<dbReference type="GO" id="GO:0004619">
    <property type="term" value="F:phosphoglycerate mutase activity"/>
    <property type="evidence" value="ECO:0007669"/>
    <property type="project" value="UniProtKB-EC"/>
</dbReference>
<dbReference type="GO" id="GO:0005737">
    <property type="term" value="C:cytoplasm"/>
    <property type="evidence" value="ECO:0007669"/>
    <property type="project" value="TreeGrafter"/>
</dbReference>
<feature type="binding site" evidence="2">
    <location>
        <begin position="8"/>
        <end position="15"/>
    </location>
    <ligand>
        <name>substrate</name>
    </ligand>
</feature>
<organism evidence="3 4">
    <name type="scientific">Saccharolobus shibatae (strain ATCC 51178 / DSM 5389 / JCM 8931 / NBRC 15437 / B12)</name>
    <name type="common">Sulfolobus shibatae</name>
    <dbReference type="NCBI Taxonomy" id="523848"/>
    <lineage>
        <taxon>Archaea</taxon>
        <taxon>Thermoproteota</taxon>
        <taxon>Thermoprotei</taxon>
        <taxon>Sulfolobales</taxon>
        <taxon>Sulfolobaceae</taxon>
        <taxon>Saccharolobus</taxon>
    </lineage>
</organism>
<accession>A0A8F5BN24</accession>
<gene>
    <name evidence="3" type="ORF">J5U23_01046</name>
</gene>
<dbReference type="AlphaFoldDB" id="A0A8F5BN24"/>
<protein>
    <submittedName>
        <fullName evidence="3">Phosphoglycerate mutase</fullName>
        <ecNumber evidence="3">5.4.2.11</ecNumber>
    </submittedName>
</protein>
<dbReference type="PANTHER" id="PTHR48100">
    <property type="entry name" value="BROAD-SPECIFICITY PHOSPHATASE YOR283W-RELATED"/>
    <property type="match status" value="1"/>
</dbReference>
<dbReference type="InterPro" id="IPR050275">
    <property type="entry name" value="PGM_Phosphatase"/>
</dbReference>
<feature type="active site" description="Tele-phosphohistidine intermediate" evidence="1">
    <location>
        <position position="9"/>
    </location>
</feature>
<keyword evidence="3" id="KW-0413">Isomerase</keyword>
<evidence type="ECO:0000313" key="4">
    <source>
        <dbReference type="Proteomes" id="UP000694018"/>
    </source>
</evidence>
<name>A0A8F5BN24_SACSH</name>
<dbReference type="NCBIfam" id="NF038349">
    <property type="entry name" value="dPGM_arch"/>
    <property type="match status" value="1"/>
</dbReference>
<dbReference type="PANTHER" id="PTHR48100:SF1">
    <property type="entry name" value="HISTIDINE PHOSPHATASE FAMILY PROTEIN-RELATED"/>
    <property type="match status" value="1"/>
</dbReference>
<dbReference type="SMART" id="SM00855">
    <property type="entry name" value="PGAM"/>
    <property type="match status" value="1"/>
</dbReference>
<evidence type="ECO:0000256" key="2">
    <source>
        <dbReference type="PIRSR" id="PIRSR613078-2"/>
    </source>
</evidence>
<dbReference type="InterPro" id="IPR013078">
    <property type="entry name" value="His_Pase_superF_clade-1"/>
</dbReference>
<dbReference type="RefSeq" id="WP_218267499.1">
    <property type="nucleotide sequence ID" value="NZ_CP077717.1"/>
</dbReference>
<proteinExistence type="predicted"/>
<dbReference type="EMBL" id="CP077717">
    <property type="protein sequence ID" value="QXJ28178.1"/>
    <property type="molecule type" value="Genomic_DNA"/>
</dbReference>
<dbReference type="GO" id="GO:0016791">
    <property type="term" value="F:phosphatase activity"/>
    <property type="evidence" value="ECO:0007669"/>
    <property type="project" value="TreeGrafter"/>
</dbReference>
<dbReference type="Pfam" id="PF00300">
    <property type="entry name" value="His_Phos_1"/>
    <property type="match status" value="1"/>
</dbReference>
<feature type="binding site" evidence="2">
    <location>
        <position position="59"/>
    </location>
    <ligand>
        <name>substrate</name>
    </ligand>
</feature>
<dbReference type="CDD" id="cd07067">
    <property type="entry name" value="HP_PGM_like"/>
    <property type="match status" value="1"/>
</dbReference>
<evidence type="ECO:0000256" key="1">
    <source>
        <dbReference type="PIRSR" id="PIRSR613078-1"/>
    </source>
</evidence>
<dbReference type="OrthoDB" id="304253at2157"/>
<dbReference type="KEGG" id="sshi:J5U23_01046"/>
<dbReference type="InterPro" id="IPR054929">
    <property type="entry name" value="dPGM_arch"/>
</dbReference>
<dbReference type="EC" id="5.4.2.11" evidence="3"/>
<sequence length="210" mass="23741">MTIIIFIRHGQSTSNVSKILSHDINTYPLTEEGITQAKDAGKELMKLKVEKIYTSPVLRAYQTALIIGETLGIFPIVDQRLRERSLGELNNTTFDPNDHWKLKVFKKQMEIKGLESWEDMTKRMKNFLESVINKDNNVIAAVSHSDPIRAIVTYILDMDDISGWGVRIPNASLTILRCENNIDSCKVLSIGSPLLTPQILSKLNINIKAF</sequence>
<feature type="active site" description="Proton donor/acceptor" evidence="1">
    <location>
        <position position="83"/>
    </location>
</feature>